<protein>
    <submittedName>
        <fullName evidence="5">LacI family DNA-binding transcriptional regulator</fullName>
    </submittedName>
</protein>
<evidence type="ECO:0000259" key="4">
    <source>
        <dbReference type="PROSITE" id="PS50932"/>
    </source>
</evidence>
<dbReference type="Pfam" id="PF13377">
    <property type="entry name" value="Peripla_BP_3"/>
    <property type="match status" value="1"/>
</dbReference>
<dbReference type="Pfam" id="PF00356">
    <property type="entry name" value="LacI"/>
    <property type="match status" value="1"/>
</dbReference>
<evidence type="ECO:0000256" key="3">
    <source>
        <dbReference type="ARBA" id="ARBA00023163"/>
    </source>
</evidence>
<dbReference type="InterPro" id="IPR046335">
    <property type="entry name" value="LacI/GalR-like_sensor"/>
</dbReference>
<dbReference type="PANTHER" id="PTHR30146">
    <property type="entry name" value="LACI-RELATED TRANSCRIPTIONAL REPRESSOR"/>
    <property type="match status" value="1"/>
</dbReference>
<keyword evidence="2 5" id="KW-0238">DNA-binding</keyword>
<dbReference type="SUPFAM" id="SSF53822">
    <property type="entry name" value="Periplasmic binding protein-like I"/>
    <property type="match status" value="1"/>
</dbReference>
<dbReference type="RefSeq" id="WP_221032605.1">
    <property type="nucleotide sequence ID" value="NZ_CP139781.1"/>
</dbReference>
<dbReference type="PANTHER" id="PTHR30146:SF109">
    <property type="entry name" value="HTH-TYPE TRANSCRIPTIONAL REGULATOR GALS"/>
    <property type="match status" value="1"/>
</dbReference>
<dbReference type="SMART" id="SM00354">
    <property type="entry name" value="HTH_LACI"/>
    <property type="match status" value="1"/>
</dbReference>
<accession>A0ABZ1C2W5</accession>
<name>A0ABZ1C2W5_9BACT</name>
<dbReference type="GO" id="GO:0003677">
    <property type="term" value="F:DNA binding"/>
    <property type="evidence" value="ECO:0007669"/>
    <property type="project" value="UniProtKB-KW"/>
</dbReference>
<gene>
    <name evidence="5" type="ORF">K1X11_013320</name>
</gene>
<proteinExistence type="predicted"/>
<evidence type="ECO:0000313" key="5">
    <source>
        <dbReference type="EMBL" id="WRQ85786.1"/>
    </source>
</evidence>
<keyword evidence="1" id="KW-0805">Transcription regulation</keyword>
<feature type="domain" description="HTH lacI-type" evidence="4">
    <location>
        <begin position="9"/>
        <end position="64"/>
    </location>
</feature>
<dbReference type="Gene3D" id="1.10.260.40">
    <property type="entry name" value="lambda repressor-like DNA-binding domains"/>
    <property type="match status" value="1"/>
</dbReference>
<organism evidence="5 6">
    <name type="scientific">Actomonas aquatica</name>
    <dbReference type="NCBI Taxonomy" id="2866162"/>
    <lineage>
        <taxon>Bacteria</taxon>
        <taxon>Pseudomonadati</taxon>
        <taxon>Verrucomicrobiota</taxon>
        <taxon>Opitutia</taxon>
        <taxon>Opitutales</taxon>
        <taxon>Opitutaceae</taxon>
        <taxon>Actomonas</taxon>
    </lineage>
</organism>
<dbReference type="InterPro" id="IPR028082">
    <property type="entry name" value="Peripla_BP_I"/>
</dbReference>
<dbReference type="Proteomes" id="UP000738431">
    <property type="component" value="Chromosome"/>
</dbReference>
<dbReference type="CDD" id="cd01392">
    <property type="entry name" value="HTH_LacI"/>
    <property type="match status" value="1"/>
</dbReference>
<dbReference type="EMBL" id="CP139781">
    <property type="protein sequence ID" value="WRQ85786.1"/>
    <property type="molecule type" value="Genomic_DNA"/>
</dbReference>
<dbReference type="InterPro" id="IPR000843">
    <property type="entry name" value="HTH_LacI"/>
</dbReference>
<dbReference type="Gene3D" id="3.40.50.2300">
    <property type="match status" value="2"/>
</dbReference>
<evidence type="ECO:0000256" key="1">
    <source>
        <dbReference type="ARBA" id="ARBA00023015"/>
    </source>
</evidence>
<sequence length="359" mass="40264">MAKINQQLIAKELGISRATVSRCFTNHPGINPKTRAKVFALASRMGYTHAEKREPAAHQRTRSTLAFGVLVCVDLPNFDRTGYGNPGQELLNGLSEVARVQNVRLDLHFVRPEDLHIDGPSYEKIISEGRKLWDGVVLIYPFPQSIVDELKSTFPVVSLVEQYGRTPLDCVDVDHHRGIERLVEHLHKQGHERIGFFTWRYPVEASWALRRYGAFVEMMTARGLVIDPADTINVSPREVLELPQAHARVRERIKAGTTAWVCAADHQAFDLLLDLKKHGVKVPQQVSVVGFDGLAPPRGALRLTTVEIPFHQIGVTGGKRLLDLINKRFDSEQHILLNCDLRKGETVAKPKKPRAKAKG</sequence>
<keyword evidence="3" id="KW-0804">Transcription</keyword>
<evidence type="ECO:0000313" key="6">
    <source>
        <dbReference type="Proteomes" id="UP000738431"/>
    </source>
</evidence>
<reference evidence="5 6" key="1">
    <citation type="submission" date="2021-08" db="EMBL/GenBank/DDBJ databases">
        <authorList>
            <person name="Zhang D."/>
            <person name="Zhang A."/>
            <person name="Wang L."/>
        </authorList>
    </citation>
    <scope>NUCLEOTIDE SEQUENCE [LARGE SCALE GENOMIC DNA]</scope>
    <source>
        <strain evidence="5 6">WL0086</strain>
    </source>
</reference>
<dbReference type="CDD" id="cd06267">
    <property type="entry name" value="PBP1_LacI_sugar_binding-like"/>
    <property type="match status" value="1"/>
</dbReference>
<dbReference type="InterPro" id="IPR010982">
    <property type="entry name" value="Lambda_DNA-bd_dom_sf"/>
</dbReference>
<evidence type="ECO:0000256" key="2">
    <source>
        <dbReference type="ARBA" id="ARBA00023125"/>
    </source>
</evidence>
<dbReference type="SUPFAM" id="SSF47413">
    <property type="entry name" value="lambda repressor-like DNA-binding domains"/>
    <property type="match status" value="1"/>
</dbReference>
<reference evidence="5 6" key="2">
    <citation type="submission" date="2023-12" db="EMBL/GenBank/DDBJ databases">
        <title>Description of an unclassified Opitutus bacterium of Verrucomicrobiota.</title>
        <authorList>
            <person name="Zhang D.-F."/>
        </authorList>
    </citation>
    <scope>NUCLEOTIDE SEQUENCE [LARGE SCALE GENOMIC DNA]</scope>
    <source>
        <strain evidence="5 6">WL0086</strain>
    </source>
</reference>
<keyword evidence="6" id="KW-1185">Reference proteome</keyword>
<dbReference type="PROSITE" id="PS50932">
    <property type="entry name" value="HTH_LACI_2"/>
    <property type="match status" value="1"/>
</dbReference>